<reference evidence="9 10" key="1">
    <citation type="journal article" date="2007" name="Nature">
        <title>Evolution of genes and genomes on the Drosophila phylogeny.</title>
        <authorList>
            <consortium name="Drosophila 12 Genomes Consortium"/>
            <person name="Clark A.G."/>
            <person name="Eisen M.B."/>
            <person name="Smith D.R."/>
            <person name="Bergman C.M."/>
            <person name="Oliver B."/>
            <person name="Markow T.A."/>
            <person name="Kaufman T.C."/>
            <person name="Kellis M."/>
            <person name="Gelbart W."/>
            <person name="Iyer V.N."/>
            <person name="Pollard D.A."/>
            <person name="Sackton T.B."/>
            <person name="Larracuente A.M."/>
            <person name="Singh N.D."/>
            <person name="Abad J.P."/>
            <person name="Abt D.N."/>
            <person name="Adryan B."/>
            <person name="Aguade M."/>
            <person name="Akashi H."/>
            <person name="Anderson W.W."/>
            <person name="Aquadro C.F."/>
            <person name="Ardell D.H."/>
            <person name="Arguello R."/>
            <person name="Artieri C.G."/>
            <person name="Barbash D.A."/>
            <person name="Barker D."/>
            <person name="Barsanti P."/>
            <person name="Batterham P."/>
            <person name="Batzoglou S."/>
            <person name="Begun D."/>
            <person name="Bhutkar A."/>
            <person name="Blanco E."/>
            <person name="Bosak S.A."/>
            <person name="Bradley R.K."/>
            <person name="Brand A.D."/>
            <person name="Brent M.R."/>
            <person name="Brooks A.N."/>
            <person name="Brown R.H."/>
            <person name="Butlin R.K."/>
            <person name="Caggese C."/>
            <person name="Calvi B.R."/>
            <person name="Bernardo de Carvalho A."/>
            <person name="Caspi A."/>
            <person name="Castrezana S."/>
            <person name="Celniker S.E."/>
            <person name="Chang J.L."/>
            <person name="Chapple C."/>
            <person name="Chatterji S."/>
            <person name="Chinwalla A."/>
            <person name="Civetta A."/>
            <person name="Clifton S.W."/>
            <person name="Comeron J.M."/>
            <person name="Costello J.C."/>
            <person name="Coyne J.A."/>
            <person name="Daub J."/>
            <person name="David R.G."/>
            <person name="Delcher A.L."/>
            <person name="Delehaunty K."/>
            <person name="Do C.B."/>
            <person name="Ebling H."/>
            <person name="Edwards K."/>
            <person name="Eickbush T."/>
            <person name="Evans J.D."/>
            <person name="Filipski A."/>
            <person name="Findeiss S."/>
            <person name="Freyhult E."/>
            <person name="Fulton L."/>
            <person name="Fulton R."/>
            <person name="Garcia A.C."/>
            <person name="Gardiner A."/>
            <person name="Garfield D.A."/>
            <person name="Garvin B.E."/>
            <person name="Gibson G."/>
            <person name="Gilbert D."/>
            <person name="Gnerre S."/>
            <person name="Godfrey J."/>
            <person name="Good R."/>
            <person name="Gotea V."/>
            <person name="Gravely B."/>
            <person name="Greenberg A.J."/>
            <person name="Griffiths-Jones S."/>
            <person name="Gross S."/>
            <person name="Guigo R."/>
            <person name="Gustafson E.A."/>
            <person name="Haerty W."/>
            <person name="Hahn M.W."/>
            <person name="Halligan D.L."/>
            <person name="Halpern A.L."/>
            <person name="Halter G.M."/>
            <person name="Han M.V."/>
            <person name="Heger A."/>
            <person name="Hillier L."/>
            <person name="Hinrichs A.S."/>
            <person name="Holmes I."/>
            <person name="Hoskins R.A."/>
            <person name="Hubisz M.J."/>
            <person name="Hultmark D."/>
            <person name="Huntley M.A."/>
            <person name="Jaffe D.B."/>
            <person name="Jagadeeshan S."/>
            <person name="Jeck W.R."/>
            <person name="Johnson J."/>
            <person name="Jones C.D."/>
            <person name="Jordan W.C."/>
            <person name="Karpen G.H."/>
            <person name="Kataoka E."/>
            <person name="Keightley P.D."/>
            <person name="Kheradpour P."/>
            <person name="Kirkness E.F."/>
            <person name="Koerich L.B."/>
            <person name="Kristiansen K."/>
            <person name="Kudrna D."/>
            <person name="Kulathinal R.J."/>
            <person name="Kumar S."/>
            <person name="Kwok R."/>
            <person name="Lander E."/>
            <person name="Langley C.H."/>
            <person name="Lapoint R."/>
            <person name="Lazzaro B.P."/>
            <person name="Lee S.J."/>
            <person name="Levesque L."/>
            <person name="Li R."/>
            <person name="Lin C.F."/>
            <person name="Lin M.F."/>
            <person name="Lindblad-Toh K."/>
            <person name="Llopart A."/>
            <person name="Long M."/>
            <person name="Low L."/>
            <person name="Lozovsky E."/>
            <person name="Lu J."/>
            <person name="Luo M."/>
            <person name="Machado C.A."/>
            <person name="Makalowski W."/>
            <person name="Marzo M."/>
            <person name="Matsuda M."/>
            <person name="Matzkin L."/>
            <person name="McAllister B."/>
            <person name="McBride C.S."/>
            <person name="McKernan B."/>
            <person name="McKernan K."/>
            <person name="Mendez-Lago M."/>
            <person name="Minx P."/>
            <person name="Mollenhauer M.U."/>
            <person name="Montooth K."/>
            <person name="Mount S.M."/>
            <person name="Mu X."/>
            <person name="Myers E."/>
            <person name="Negre B."/>
            <person name="Newfeld S."/>
            <person name="Nielsen R."/>
            <person name="Noor M.A."/>
            <person name="O'Grady P."/>
            <person name="Pachter L."/>
            <person name="Papaceit M."/>
            <person name="Parisi M.J."/>
            <person name="Parisi M."/>
            <person name="Parts L."/>
            <person name="Pedersen J.S."/>
            <person name="Pesole G."/>
            <person name="Phillippy A.M."/>
            <person name="Ponting C.P."/>
            <person name="Pop M."/>
            <person name="Porcelli D."/>
            <person name="Powell J.R."/>
            <person name="Prohaska S."/>
            <person name="Pruitt K."/>
            <person name="Puig M."/>
            <person name="Quesneville H."/>
            <person name="Ram K.R."/>
            <person name="Rand D."/>
            <person name="Rasmussen M.D."/>
            <person name="Reed L.K."/>
            <person name="Reenan R."/>
            <person name="Reily A."/>
            <person name="Remington K.A."/>
            <person name="Rieger T.T."/>
            <person name="Ritchie M.G."/>
            <person name="Robin C."/>
            <person name="Rogers Y.H."/>
            <person name="Rohde C."/>
            <person name="Rozas J."/>
            <person name="Rubenfield M.J."/>
            <person name="Ruiz A."/>
            <person name="Russo S."/>
            <person name="Salzberg S.L."/>
            <person name="Sanchez-Gracia A."/>
            <person name="Saranga D.J."/>
            <person name="Sato H."/>
            <person name="Schaeffer S.W."/>
            <person name="Schatz M.C."/>
            <person name="Schlenke T."/>
            <person name="Schwartz R."/>
            <person name="Segarra C."/>
            <person name="Singh R.S."/>
            <person name="Sirot L."/>
            <person name="Sirota M."/>
            <person name="Sisneros N.B."/>
            <person name="Smith C.D."/>
            <person name="Smith T.F."/>
            <person name="Spieth J."/>
            <person name="Stage D.E."/>
            <person name="Stark A."/>
            <person name="Stephan W."/>
            <person name="Strausberg R.L."/>
            <person name="Strempel S."/>
            <person name="Sturgill D."/>
            <person name="Sutton G."/>
            <person name="Sutton G.G."/>
            <person name="Tao W."/>
            <person name="Teichmann S."/>
            <person name="Tobari Y.N."/>
            <person name="Tomimura Y."/>
            <person name="Tsolas J.M."/>
            <person name="Valente V.L."/>
            <person name="Venter E."/>
            <person name="Venter J.C."/>
            <person name="Vicario S."/>
            <person name="Vieira F.G."/>
            <person name="Vilella A.J."/>
            <person name="Villasante A."/>
            <person name="Walenz B."/>
            <person name="Wang J."/>
            <person name="Wasserman M."/>
            <person name="Watts T."/>
            <person name="Wilson D."/>
            <person name="Wilson R.K."/>
            <person name="Wing R.A."/>
            <person name="Wolfner M.F."/>
            <person name="Wong A."/>
            <person name="Wong G.K."/>
            <person name="Wu C.I."/>
            <person name="Wu G."/>
            <person name="Yamamoto D."/>
            <person name="Yang H.P."/>
            <person name="Yang S.P."/>
            <person name="Yorke J.A."/>
            <person name="Yoshida K."/>
            <person name="Zdobnov E."/>
            <person name="Zhang P."/>
            <person name="Zhang Y."/>
            <person name="Zimin A.V."/>
            <person name="Baldwin J."/>
            <person name="Abdouelleil A."/>
            <person name="Abdulkadir J."/>
            <person name="Abebe A."/>
            <person name="Abera B."/>
            <person name="Abreu J."/>
            <person name="Acer S.C."/>
            <person name="Aftuck L."/>
            <person name="Alexander A."/>
            <person name="An P."/>
            <person name="Anderson E."/>
            <person name="Anderson S."/>
            <person name="Arachi H."/>
            <person name="Azer M."/>
            <person name="Bachantsang P."/>
            <person name="Barry A."/>
            <person name="Bayul T."/>
            <person name="Berlin A."/>
            <person name="Bessette D."/>
            <person name="Bloom T."/>
            <person name="Blye J."/>
            <person name="Boguslavskiy L."/>
            <person name="Bonnet C."/>
            <person name="Boukhgalter B."/>
            <person name="Bourzgui I."/>
            <person name="Brown A."/>
            <person name="Cahill P."/>
            <person name="Channer S."/>
            <person name="Cheshatsang Y."/>
            <person name="Chuda L."/>
            <person name="Citroen M."/>
            <person name="Collymore A."/>
            <person name="Cooke P."/>
            <person name="Costello M."/>
            <person name="D'Aco K."/>
            <person name="Daza R."/>
            <person name="De Haan G."/>
            <person name="DeGray S."/>
            <person name="DeMaso C."/>
            <person name="Dhargay N."/>
            <person name="Dooley K."/>
            <person name="Dooley E."/>
            <person name="Doricent M."/>
            <person name="Dorje P."/>
            <person name="Dorjee K."/>
            <person name="Dupes A."/>
            <person name="Elong R."/>
            <person name="Falk J."/>
            <person name="Farina A."/>
            <person name="Faro S."/>
            <person name="Ferguson D."/>
            <person name="Fisher S."/>
            <person name="Foley C.D."/>
            <person name="Franke A."/>
            <person name="Friedrich D."/>
            <person name="Gadbois L."/>
            <person name="Gearin G."/>
            <person name="Gearin C.R."/>
            <person name="Giannoukos G."/>
            <person name="Goode T."/>
            <person name="Graham J."/>
            <person name="Grandbois E."/>
            <person name="Grewal S."/>
            <person name="Gyaltsen K."/>
            <person name="Hafez N."/>
            <person name="Hagos B."/>
            <person name="Hall J."/>
            <person name="Henson C."/>
            <person name="Hollinger A."/>
            <person name="Honan T."/>
            <person name="Huard M.D."/>
            <person name="Hughes L."/>
            <person name="Hurhula B."/>
            <person name="Husby M.E."/>
            <person name="Kamat A."/>
            <person name="Kanga B."/>
            <person name="Kashin S."/>
            <person name="Khazanovich D."/>
            <person name="Kisner P."/>
            <person name="Lance K."/>
            <person name="Lara M."/>
            <person name="Lee W."/>
            <person name="Lennon N."/>
            <person name="Letendre F."/>
            <person name="LeVine R."/>
            <person name="Lipovsky A."/>
            <person name="Liu X."/>
            <person name="Liu J."/>
            <person name="Liu S."/>
            <person name="Lokyitsang T."/>
            <person name="Lokyitsang Y."/>
            <person name="Lubonja R."/>
            <person name="Lui A."/>
            <person name="MacDonald P."/>
            <person name="Magnisalis V."/>
            <person name="Maru K."/>
            <person name="Matthews C."/>
            <person name="McCusker W."/>
            <person name="McDonough S."/>
            <person name="Mehta T."/>
            <person name="Meldrim J."/>
            <person name="Meneus L."/>
            <person name="Mihai O."/>
            <person name="Mihalev A."/>
            <person name="Mihova T."/>
            <person name="Mittelman R."/>
            <person name="Mlenga V."/>
            <person name="Montmayeur A."/>
            <person name="Mulrain L."/>
            <person name="Navidi A."/>
            <person name="Naylor J."/>
            <person name="Negash T."/>
            <person name="Nguyen T."/>
            <person name="Nguyen N."/>
            <person name="Nicol R."/>
            <person name="Norbu C."/>
            <person name="Norbu N."/>
            <person name="Novod N."/>
            <person name="O'Neill B."/>
            <person name="Osman S."/>
            <person name="Markiewicz E."/>
            <person name="Oyono O.L."/>
            <person name="Patti C."/>
            <person name="Phunkhang P."/>
            <person name="Pierre F."/>
            <person name="Priest M."/>
            <person name="Raghuraman S."/>
            <person name="Rege F."/>
            <person name="Reyes R."/>
            <person name="Rise C."/>
            <person name="Rogov P."/>
            <person name="Ross K."/>
            <person name="Ryan E."/>
            <person name="Settipalli S."/>
            <person name="Shea T."/>
            <person name="Sherpa N."/>
            <person name="Shi L."/>
            <person name="Shih D."/>
            <person name="Sparrow T."/>
            <person name="Spaulding J."/>
            <person name="Stalker J."/>
            <person name="Stange-Thomann N."/>
            <person name="Stavropoulos S."/>
            <person name="Stone C."/>
            <person name="Strader C."/>
            <person name="Tesfaye S."/>
            <person name="Thomson T."/>
            <person name="Thoulutsang Y."/>
            <person name="Thoulutsang D."/>
            <person name="Topham K."/>
            <person name="Topping I."/>
            <person name="Tsamla T."/>
            <person name="Vassiliev H."/>
            <person name="Vo A."/>
            <person name="Wangchuk T."/>
            <person name="Wangdi T."/>
            <person name="Weiand M."/>
            <person name="Wilkinson J."/>
            <person name="Wilson A."/>
            <person name="Yadav S."/>
            <person name="Young G."/>
            <person name="Yu Q."/>
            <person name="Zembek L."/>
            <person name="Zhong D."/>
            <person name="Zimmer A."/>
            <person name="Zwirko Z."/>
            <person name="Jaffe D.B."/>
            <person name="Alvarez P."/>
            <person name="Brockman W."/>
            <person name="Butler J."/>
            <person name="Chin C."/>
            <person name="Gnerre S."/>
            <person name="Grabherr M."/>
            <person name="Kleber M."/>
            <person name="Mauceli E."/>
            <person name="MacCallum I."/>
        </authorList>
    </citation>
    <scope>NUCLEOTIDE SEQUENCE [LARGE SCALE GENOMIC DNA]</scope>
    <source>
        <strain evidence="10">Tucson 15287-2541.00</strain>
    </source>
</reference>
<dbReference type="InParanoid" id="B4J0P4"/>
<dbReference type="EMBL" id="CH916366">
    <property type="protein sequence ID" value="EDV97899.1"/>
    <property type="molecule type" value="Genomic_DNA"/>
</dbReference>
<evidence type="ECO:0000256" key="7">
    <source>
        <dbReference type="SAM" id="SignalP"/>
    </source>
</evidence>
<sequence>MVGDMKFVVALWIILILHKTADAQLKDGFMFKTPICVGKNGALLPMFGRCRGYYVCNDGRAVVGSCDENSRFNPLTLHCDDADNVICPYETSDRDEEIDSDGSESDESEFDSDEIEETTTTARPVLTSKPPKQQKPHTLLSQPNMVDADDLCWGRKSGVALPKADSCTEYYVCKSKKVQLRNCPARQHFSPTRHICMKASEAKCTINQKWLQPEEPLSSPAITAGFCPDEEQDALIPHRDDCGKFMLCSNMMFLVMNCPTGLHFNAQLKRCDYPKIAQCELPNKPNKKNKKKLLKKIK</sequence>
<feature type="domain" description="Chitin-binding type-2" evidence="8">
    <location>
        <begin position="224"/>
        <end position="281"/>
    </location>
</feature>
<dbReference type="KEGG" id="dgr:6557697"/>
<keyword evidence="10" id="KW-1185">Reference proteome</keyword>
<dbReference type="Pfam" id="PF01607">
    <property type="entry name" value="CBM_14"/>
    <property type="match status" value="3"/>
</dbReference>
<feature type="region of interest" description="Disordered" evidence="6">
    <location>
        <begin position="93"/>
        <end position="141"/>
    </location>
</feature>
<feature type="chain" id="PRO_5002811411" evidence="7">
    <location>
        <begin position="24"/>
        <end position="298"/>
    </location>
</feature>
<evidence type="ECO:0000256" key="4">
    <source>
        <dbReference type="ARBA" id="ARBA00023157"/>
    </source>
</evidence>
<name>B4J0P4_DROGR</name>
<gene>
    <name evidence="9" type="primary">Dgri\GH14442</name>
    <name evidence="9" type="ORF">Dgri_GH14442</name>
</gene>
<evidence type="ECO:0000256" key="5">
    <source>
        <dbReference type="ARBA" id="ARBA00023180"/>
    </source>
</evidence>
<feature type="domain" description="Chitin-binding type-2" evidence="8">
    <location>
        <begin position="149"/>
        <end position="206"/>
    </location>
</feature>
<keyword evidence="1" id="KW-0147">Chitin-binding</keyword>
<evidence type="ECO:0000313" key="10">
    <source>
        <dbReference type="Proteomes" id="UP000001070"/>
    </source>
</evidence>
<keyword evidence="4" id="KW-1015">Disulfide bond</keyword>
<keyword evidence="2 7" id="KW-0732">Signal</keyword>
<protein>
    <submittedName>
        <fullName evidence="9">GH14442</fullName>
    </submittedName>
</protein>
<feature type="domain" description="Chitin-binding type-2" evidence="8">
    <location>
        <begin position="33"/>
        <end position="89"/>
    </location>
</feature>
<dbReference type="PhylomeDB" id="B4J0P4"/>
<dbReference type="PANTHER" id="PTHR23301">
    <property type="entry name" value="CHITIN BINDING PERITROPHIN-A"/>
    <property type="match status" value="1"/>
</dbReference>
<dbReference type="PROSITE" id="PS50940">
    <property type="entry name" value="CHIT_BIND_II"/>
    <property type="match status" value="3"/>
</dbReference>
<dbReference type="OMA" id="MFLVMDC"/>
<dbReference type="HOGENOM" id="CLU_087093_0_0_1"/>
<dbReference type="SUPFAM" id="SSF57625">
    <property type="entry name" value="Invertebrate chitin-binding proteins"/>
    <property type="match status" value="3"/>
</dbReference>
<evidence type="ECO:0000256" key="1">
    <source>
        <dbReference type="ARBA" id="ARBA00022669"/>
    </source>
</evidence>
<feature type="signal peptide" evidence="7">
    <location>
        <begin position="1"/>
        <end position="23"/>
    </location>
</feature>
<dbReference type="SMART" id="SM00494">
    <property type="entry name" value="ChtBD2"/>
    <property type="match status" value="3"/>
</dbReference>
<dbReference type="eggNOG" id="ENOG502T8YZ">
    <property type="taxonomic scope" value="Eukaryota"/>
</dbReference>
<keyword evidence="5" id="KW-0325">Glycoprotein</keyword>
<dbReference type="GO" id="GO:0005576">
    <property type="term" value="C:extracellular region"/>
    <property type="evidence" value="ECO:0007669"/>
    <property type="project" value="InterPro"/>
</dbReference>
<feature type="compositionally biased region" description="Acidic residues" evidence="6">
    <location>
        <begin position="93"/>
        <end position="117"/>
    </location>
</feature>
<organism evidence="10">
    <name type="scientific">Drosophila grimshawi</name>
    <name type="common">Hawaiian fruit fly</name>
    <name type="synonym">Idiomyia grimshawi</name>
    <dbReference type="NCBI Taxonomy" id="7222"/>
    <lineage>
        <taxon>Eukaryota</taxon>
        <taxon>Metazoa</taxon>
        <taxon>Ecdysozoa</taxon>
        <taxon>Arthropoda</taxon>
        <taxon>Hexapoda</taxon>
        <taxon>Insecta</taxon>
        <taxon>Pterygota</taxon>
        <taxon>Neoptera</taxon>
        <taxon>Endopterygota</taxon>
        <taxon>Diptera</taxon>
        <taxon>Brachycera</taxon>
        <taxon>Muscomorpha</taxon>
        <taxon>Ephydroidea</taxon>
        <taxon>Drosophilidae</taxon>
        <taxon>Drosophila</taxon>
        <taxon>Hawaiian Drosophila</taxon>
    </lineage>
</organism>
<keyword evidence="3" id="KW-0677">Repeat</keyword>
<proteinExistence type="predicted"/>
<dbReference type="InterPro" id="IPR036508">
    <property type="entry name" value="Chitin-bd_dom_sf"/>
</dbReference>
<dbReference type="GO" id="GO:0008061">
    <property type="term" value="F:chitin binding"/>
    <property type="evidence" value="ECO:0007669"/>
    <property type="project" value="UniProtKB-KW"/>
</dbReference>
<evidence type="ECO:0000256" key="3">
    <source>
        <dbReference type="ARBA" id="ARBA00022737"/>
    </source>
</evidence>
<dbReference type="OrthoDB" id="6020543at2759"/>
<dbReference type="Gene3D" id="2.170.140.10">
    <property type="entry name" value="Chitin binding domain"/>
    <property type="match status" value="3"/>
</dbReference>
<evidence type="ECO:0000259" key="8">
    <source>
        <dbReference type="PROSITE" id="PS50940"/>
    </source>
</evidence>
<evidence type="ECO:0000256" key="6">
    <source>
        <dbReference type="SAM" id="MobiDB-lite"/>
    </source>
</evidence>
<dbReference type="FunCoup" id="B4J0P4">
    <property type="interactions" value="16"/>
</dbReference>
<dbReference type="InterPro" id="IPR051940">
    <property type="entry name" value="Chitin_bind-dev_reg"/>
</dbReference>
<evidence type="ECO:0000313" key="9">
    <source>
        <dbReference type="EMBL" id="EDV97899.1"/>
    </source>
</evidence>
<dbReference type="InterPro" id="IPR002557">
    <property type="entry name" value="Chitin-bd_dom"/>
</dbReference>
<dbReference type="STRING" id="7222.B4J0P4"/>
<evidence type="ECO:0000256" key="2">
    <source>
        <dbReference type="ARBA" id="ARBA00022729"/>
    </source>
</evidence>
<dbReference type="AlphaFoldDB" id="B4J0P4"/>
<dbReference type="Proteomes" id="UP000001070">
    <property type="component" value="Unassembled WGS sequence"/>
</dbReference>
<dbReference type="PANTHER" id="PTHR23301:SF0">
    <property type="entry name" value="CHITIN-BINDING TYPE-2 DOMAIN-CONTAINING PROTEIN-RELATED"/>
    <property type="match status" value="1"/>
</dbReference>
<accession>B4J0P4</accession>